<keyword evidence="8" id="KW-1185">Reference proteome</keyword>
<evidence type="ECO:0000256" key="4">
    <source>
        <dbReference type="ARBA" id="ARBA00023157"/>
    </source>
</evidence>
<reference evidence="7" key="1">
    <citation type="submission" date="2019-08" db="EMBL/GenBank/DDBJ databases">
        <title>The genome of the North American firefly Photinus pyralis.</title>
        <authorList>
            <consortium name="Photinus pyralis genome working group"/>
            <person name="Fallon T.R."/>
            <person name="Sander Lower S.E."/>
            <person name="Weng J.-K."/>
        </authorList>
    </citation>
    <scope>NUCLEOTIDE SEQUENCE</scope>
    <source>
        <strain evidence="7">TRF0915ILg1</strain>
        <tissue evidence="7">Whole body</tissue>
    </source>
</reference>
<dbReference type="Pfam" id="PF00085">
    <property type="entry name" value="Thioredoxin"/>
    <property type="match status" value="1"/>
</dbReference>
<keyword evidence="4" id="KW-1015">Disulfide bond</keyword>
<comment type="caution">
    <text evidence="7">The sequence shown here is derived from an EMBL/GenBank/DDBJ whole genome shotgun (WGS) entry which is preliminary data.</text>
</comment>
<dbReference type="EMBL" id="VTPC01006414">
    <property type="protein sequence ID" value="KAF2894929.1"/>
    <property type="molecule type" value="Genomic_DNA"/>
</dbReference>
<accession>A0A8K0GCW0</accession>
<dbReference type="GO" id="GO:0045454">
    <property type="term" value="P:cell redox homeostasis"/>
    <property type="evidence" value="ECO:0007669"/>
    <property type="project" value="TreeGrafter"/>
</dbReference>
<name>A0A8K0GCW0_IGNLU</name>
<dbReference type="PROSITE" id="PS00194">
    <property type="entry name" value="THIOREDOXIN_1"/>
    <property type="match status" value="1"/>
</dbReference>
<comment type="similarity">
    <text evidence="1">Belongs to the thioredoxin family.</text>
</comment>
<dbReference type="OrthoDB" id="19690at2759"/>
<sequence length="143" mass="15951">MNTSKLFQNGAIRKVLANAVNAAPRTISTSHRLNGSFKVQDDKDFLEKVENSKEPVIVDFFATWCGPCRALEPRLENIVAKRHGKISVAKVDIDSFGEIAAKYEVGTIPALVVFRNGKVEERLIGLQDEDKLGIWVDKVLEKK</sequence>
<keyword evidence="3" id="KW-0249">Electron transport</keyword>
<evidence type="ECO:0000256" key="2">
    <source>
        <dbReference type="ARBA" id="ARBA00022448"/>
    </source>
</evidence>
<keyword evidence="2" id="KW-0813">Transport</keyword>
<dbReference type="FunFam" id="3.40.30.10:FF:000001">
    <property type="entry name" value="Thioredoxin"/>
    <property type="match status" value="1"/>
</dbReference>
<protein>
    <recommendedName>
        <fullName evidence="6">Thioredoxin domain-containing protein</fullName>
    </recommendedName>
</protein>
<evidence type="ECO:0000313" key="7">
    <source>
        <dbReference type="EMBL" id="KAF2894929.1"/>
    </source>
</evidence>
<dbReference type="Proteomes" id="UP000801492">
    <property type="component" value="Unassembled WGS sequence"/>
</dbReference>
<dbReference type="SUPFAM" id="SSF52833">
    <property type="entry name" value="Thioredoxin-like"/>
    <property type="match status" value="1"/>
</dbReference>
<feature type="domain" description="Thioredoxin" evidence="6">
    <location>
        <begin position="17"/>
        <end position="141"/>
    </location>
</feature>
<dbReference type="AlphaFoldDB" id="A0A8K0GCW0"/>
<evidence type="ECO:0000313" key="8">
    <source>
        <dbReference type="Proteomes" id="UP000801492"/>
    </source>
</evidence>
<dbReference type="InterPro" id="IPR017937">
    <property type="entry name" value="Thioredoxin_CS"/>
</dbReference>
<dbReference type="PANTHER" id="PTHR43601:SF3">
    <property type="entry name" value="THIOREDOXIN, MITOCHONDRIAL"/>
    <property type="match status" value="1"/>
</dbReference>
<dbReference type="CDD" id="cd02947">
    <property type="entry name" value="TRX_family"/>
    <property type="match status" value="1"/>
</dbReference>
<dbReference type="PANTHER" id="PTHR43601">
    <property type="entry name" value="THIOREDOXIN, MITOCHONDRIAL"/>
    <property type="match status" value="1"/>
</dbReference>
<dbReference type="InterPro" id="IPR013766">
    <property type="entry name" value="Thioredoxin_domain"/>
</dbReference>
<dbReference type="NCBIfam" id="TIGR01068">
    <property type="entry name" value="thioredoxin"/>
    <property type="match status" value="1"/>
</dbReference>
<dbReference type="Gene3D" id="3.40.30.10">
    <property type="entry name" value="Glutaredoxin"/>
    <property type="match status" value="1"/>
</dbReference>
<dbReference type="PRINTS" id="PR00421">
    <property type="entry name" value="THIOREDOXIN"/>
</dbReference>
<evidence type="ECO:0000259" key="6">
    <source>
        <dbReference type="PROSITE" id="PS51352"/>
    </source>
</evidence>
<evidence type="ECO:0000256" key="3">
    <source>
        <dbReference type="ARBA" id="ARBA00022982"/>
    </source>
</evidence>
<organism evidence="7 8">
    <name type="scientific">Ignelater luminosus</name>
    <name type="common">Cucubano</name>
    <name type="synonym">Pyrophorus luminosus</name>
    <dbReference type="NCBI Taxonomy" id="2038154"/>
    <lineage>
        <taxon>Eukaryota</taxon>
        <taxon>Metazoa</taxon>
        <taxon>Ecdysozoa</taxon>
        <taxon>Arthropoda</taxon>
        <taxon>Hexapoda</taxon>
        <taxon>Insecta</taxon>
        <taxon>Pterygota</taxon>
        <taxon>Neoptera</taxon>
        <taxon>Endopterygota</taxon>
        <taxon>Coleoptera</taxon>
        <taxon>Polyphaga</taxon>
        <taxon>Elateriformia</taxon>
        <taxon>Elateroidea</taxon>
        <taxon>Elateridae</taxon>
        <taxon>Agrypninae</taxon>
        <taxon>Pyrophorini</taxon>
        <taxon>Ignelater</taxon>
    </lineage>
</organism>
<dbReference type="GO" id="GO:0005739">
    <property type="term" value="C:mitochondrion"/>
    <property type="evidence" value="ECO:0007669"/>
    <property type="project" value="TreeGrafter"/>
</dbReference>
<dbReference type="GO" id="GO:0015035">
    <property type="term" value="F:protein-disulfide reductase activity"/>
    <property type="evidence" value="ECO:0007669"/>
    <property type="project" value="InterPro"/>
</dbReference>
<keyword evidence="5" id="KW-0676">Redox-active center</keyword>
<dbReference type="PROSITE" id="PS51352">
    <property type="entry name" value="THIOREDOXIN_2"/>
    <property type="match status" value="1"/>
</dbReference>
<evidence type="ECO:0000256" key="5">
    <source>
        <dbReference type="ARBA" id="ARBA00023284"/>
    </source>
</evidence>
<gene>
    <name evidence="7" type="ORF">ILUMI_11251</name>
</gene>
<dbReference type="InterPro" id="IPR005746">
    <property type="entry name" value="Thioredoxin"/>
</dbReference>
<evidence type="ECO:0000256" key="1">
    <source>
        <dbReference type="ARBA" id="ARBA00008987"/>
    </source>
</evidence>
<dbReference type="InterPro" id="IPR036249">
    <property type="entry name" value="Thioredoxin-like_sf"/>
</dbReference>
<proteinExistence type="inferred from homology"/>